<evidence type="ECO:0000313" key="2">
    <source>
        <dbReference type="EMBL" id="KAG8238347.1"/>
    </source>
</evidence>
<name>A0A8K0KPE6_LADFU</name>
<comment type="caution">
    <text evidence="2">The sequence shown here is derived from an EMBL/GenBank/DDBJ whole genome shotgun (WGS) entry which is preliminary data.</text>
</comment>
<gene>
    <name evidence="2" type="ORF">J437_LFUL017240</name>
</gene>
<evidence type="ECO:0000313" key="3">
    <source>
        <dbReference type="Proteomes" id="UP000792457"/>
    </source>
</evidence>
<keyword evidence="1" id="KW-1133">Transmembrane helix</keyword>
<reference evidence="2" key="2">
    <citation type="submission" date="2017-10" db="EMBL/GenBank/DDBJ databases">
        <title>Ladona fulva Genome sequencing and assembly.</title>
        <authorList>
            <person name="Murali S."/>
            <person name="Richards S."/>
            <person name="Bandaranaike D."/>
            <person name="Bellair M."/>
            <person name="Blankenburg K."/>
            <person name="Chao H."/>
            <person name="Dinh H."/>
            <person name="Doddapaneni H."/>
            <person name="Dugan-Rocha S."/>
            <person name="Elkadiri S."/>
            <person name="Gnanaolivu R."/>
            <person name="Hernandez B."/>
            <person name="Skinner E."/>
            <person name="Javaid M."/>
            <person name="Lee S."/>
            <person name="Li M."/>
            <person name="Ming W."/>
            <person name="Munidasa M."/>
            <person name="Muniz J."/>
            <person name="Nguyen L."/>
            <person name="Hughes D."/>
            <person name="Osuji N."/>
            <person name="Pu L.-L."/>
            <person name="Puazo M."/>
            <person name="Qu C."/>
            <person name="Quiroz J."/>
            <person name="Raj R."/>
            <person name="Weissenberger G."/>
            <person name="Xin Y."/>
            <person name="Zou X."/>
            <person name="Han Y."/>
            <person name="Worley K."/>
            <person name="Muzny D."/>
            <person name="Gibbs R."/>
        </authorList>
    </citation>
    <scope>NUCLEOTIDE SEQUENCE</scope>
    <source>
        <strain evidence="2">Sampled in the wild</strain>
    </source>
</reference>
<keyword evidence="1" id="KW-0812">Transmembrane</keyword>
<keyword evidence="1" id="KW-0472">Membrane</keyword>
<protein>
    <submittedName>
        <fullName evidence="2">Uncharacterized protein</fullName>
    </submittedName>
</protein>
<organism evidence="2 3">
    <name type="scientific">Ladona fulva</name>
    <name type="common">Scarce chaser dragonfly</name>
    <name type="synonym">Libellula fulva</name>
    <dbReference type="NCBI Taxonomy" id="123851"/>
    <lineage>
        <taxon>Eukaryota</taxon>
        <taxon>Metazoa</taxon>
        <taxon>Ecdysozoa</taxon>
        <taxon>Arthropoda</taxon>
        <taxon>Hexapoda</taxon>
        <taxon>Insecta</taxon>
        <taxon>Pterygota</taxon>
        <taxon>Palaeoptera</taxon>
        <taxon>Odonata</taxon>
        <taxon>Epiprocta</taxon>
        <taxon>Anisoptera</taxon>
        <taxon>Libelluloidea</taxon>
        <taxon>Libellulidae</taxon>
        <taxon>Ladona</taxon>
    </lineage>
</organism>
<feature type="transmembrane region" description="Helical" evidence="1">
    <location>
        <begin position="12"/>
        <end position="33"/>
    </location>
</feature>
<dbReference type="Proteomes" id="UP000792457">
    <property type="component" value="Unassembled WGS sequence"/>
</dbReference>
<reference evidence="2" key="1">
    <citation type="submission" date="2013-04" db="EMBL/GenBank/DDBJ databases">
        <authorList>
            <person name="Qu J."/>
            <person name="Murali S.C."/>
            <person name="Bandaranaike D."/>
            <person name="Bellair M."/>
            <person name="Blankenburg K."/>
            <person name="Chao H."/>
            <person name="Dinh H."/>
            <person name="Doddapaneni H."/>
            <person name="Downs B."/>
            <person name="Dugan-Rocha S."/>
            <person name="Elkadiri S."/>
            <person name="Gnanaolivu R.D."/>
            <person name="Hernandez B."/>
            <person name="Javaid M."/>
            <person name="Jayaseelan J.C."/>
            <person name="Lee S."/>
            <person name="Li M."/>
            <person name="Ming W."/>
            <person name="Munidasa M."/>
            <person name="Muniz J."/>
            <person name="Nguyen L."/>
            <person name="Ongeri F."/>
            <person name="Osuji N."/>
            <person name="Pu L.-L."/>
            <person name="Puazo M."/>
            <person name="Qu C."/>
            <person name="Quiroz J."/>
            <person name="Raj R."/>
            <person name="Weissenberger G."/>
            <person name="Xin Y."/>
            <person name="Zou X."/>
            <person name="Han Y."/>
            <person name="Richards S."/>
            <person name="Worley K."/>
            <person name="Muzny D."/>
            <person name="Gibbs R."/>
        </authorList>
    </citation>
    <scope>NUCLEOTIDE SEQUENCE</scope>
    <source>
        <strain evidence="2">Sampled in the wild</strain>
    </source>
</reference>
<keyword evidence="3" id="KW-1185">Reference proteome</keyword>
<dbReference type="EMBL" id="KZ309339">
    <property type="protein sequence ID" value="KAG8238347.1"/>
    <property type="molecule type" value="Genomic_DNA"/>
</dbReference>
<sequence>MSHPVLLTKRNSAWYFLLPCFILTSLLVLEFGLAERVNIKIILTNREDRYKRATIFIGNATSKTMKNLSLELDLDAIIDNSAKLIGAQGFVREIKRSSPLELSIIGDISKVEQNERSLFLCTEGSMHTGVMP</sequence>
<dbReference type="AlphaFoldDB" id="A0A8K0KPE6"/>
<proteinExistence type="predicted"/>
<evidence type="ECO:0000256" key="1">
    <source>
        <dbReference type="SAM" id="Phobius"/>
    </source>
</evidence>
<accession>A0A8K0KPE6</accession>